<reference evidence="2" key="1">
    <citation type="submission" date="2023-10" db="EMBL/GenBank/DDBJ databases">
        <authorList>
            <person name="Noh H."/>
        </authorList>
    </citation>
    <scope>NUCLEOTIDE SEQUENCE</scope>
    <source>
        <strain evidence="2">DUCC4014</strain>
    </source>
</reference>
<evidence type="ECO:0000256" key="1">
    <source>
        <dbReference type="SAM" id="MobiDB-lite"/>
    </source>
</evidence>
<evidence type="ECO:0000313" key="2">
    <source>
        <dbReference type="EMBL" id="WOO78236.1"/>
    </source>
</evidence>
<gene>
    <name evidence="2" type="ORF">LOC62_02G001787</name>
</gene>
<protein>
    <submittedName>
        <fullName evidence="2">Uncharacterized protein</fullName>
    </submittedName>
</protein>
<organism evidence="2 3">
    <name type="scientific">Vanrija pseudolonga</name>
    <dbReference type="NCBI Taxonomy" id="143232"/>
    <lineage>
        <taxon>Eukaryota</taxon>
        <taxon>Fungi</taxon>
        <taxon>Dikarya</taxon>
        <taxon>Basidiomycota</taxon>
        <taxon>Agaricomycotina</taxon>
        <taxon>Tremellomycetes</taxon>
        <taxon>Trichosporonales</taxon>
        <taxon>Trichosporonaceae</taxon>
        <taxon>Vanrija</taxon>
    </lineage>
</organism>
<evidence type="ECO:0000313" key="3">
    <source>
        <dbReference type="Proteomes" id="UP000827549"/>
    </source>
</evidence>
<dbReference type="EMBL" id="CP086715">
    <property type="protein sequence ID" value="WOO78236.1"/>
    <property type="molecule type" value="Genomic_DNA"/>
</dbReference>
<sequence length="364" mass="40063">MSINYSAHPHIVNGVFSLADRPSLIAWRAVADEFADQADPVLVGHVTSTLTDRKADETPTVVAAFGCNDLRLQWMPHGDDPFDSDYEPSSDGEGGISEIDSEFEDSDDAMSVDEDDELSEAAQARHDFKVKTAIEIDAGLRLLEHARVLDIHGYGGMRYEEFETALQGPLSAVETLRVFDTSQLTLYTRAPHTIVFFKPIPSYVNPRTHKLVYHYTGTVDDIKTALLPDWEPTRPSRGHVEAPIGFLFMLIQGPSPGEVWKGGYRTSEKPIIEAAIELDATYNGPSELYRYSRTFVGGRKLVLSTLGLPPDATSADIAAATSAAGAPNVKFLTPEEYEAEIGPEQFAFETQADPYNGPRVVFHE</sequence>
<feature type="compositionally biased region" description="Acidic residues" evidence="1">
    <location>
        <begin position="81"/>
        <end position="90"/>
    </location>
</feature>
<dbReference type="AlphaFoldDB" id="A0AAF1BFM1"/>
<dbReference type="RefSeq" id="XP_062624268.1">
    <property type="nucleotide sequence ID" value="XM_062768284.1"/>
</dbReference>
<feature type="region of interest" description="Disordered" evidence="1">
    <location>
        <begin position="78"/>
        <end position="118"/>
    </location>
</feature>
<feature type="compositionally biased region" description="Acidic residues" evidence="1">
    <location>
        <begin position="99"/>
        <end position="118"/>
    </location>
</feature>
<dbReference type="Proteomes" id="UP000827549">
    <property type="component" value="Chromosome 2"/>
</dbReference>
<name>A0AAF1BFM1_9TREE</name>
<proteinExistence type="predicted"/>
<keyword evidence="3" id="KW-1185">Reference proteome</keyword>
<dbReference type="GeneID" id="87805041"/>
<accession>A0AAF1BFM1</accession>